<reference evidence="2 3" key="1">
    <citation type="submission" date="2021-01" db="EMBL/GenBank/DDBJ databases">
        <title>Whole genome shotgun sequence of Verrucosispora lutea NBRC 106530.</title>
        <authorList>
            <person name="Komaki H."/>
            <person name="Tamura T."/>
        </authorList>
    </citation>
    <scope>NUCLEOTIDE SEQUENCE [LARGE SCALE GENOMIC DNA]</scope>
    <source>
        <strain evidence="2 3">NBRC 106530</strain>
    </source>
</reference>
<evidence type="ECO:0000313" key="3">
    <source>
        <dbReference type="Proteomes" id="UP000643165"/>
    </source>
</evidence>
<feature type="region of interest" description="Disordered" evidence="1">
    <location>
        <begin position="1"/>
        <end position="22"/>
    </location>
</feature>
<accession>A0ABQ4IYC2</accession>
<proteinExistence type="predicted"/>
<dbReference type="RefSeq" id="WP_204000764.1">
    <property type="nucleotide sequence ID" value="NZ_BOPB01000019.1"/>
</dbReference>
<evidence type="ECO:0000256" key="1">
    <source>
        <dbReference type="SAM" id="MobiDB-lite"/>
    </source>
</evidence>
<dbReference type="EMBL" id="BOPB01000019">
    <property type="protein sequence ID" value="GIJ22915.1"/>
    <property type="molecule type" value="Genomic_DNA"/>
</dbReference>
<comment type="caution">
    <text evidence="2">The sequence shown here is derived from an EMBL/GenBank/DDBJ whole genome shotgun (WGS) entry which is preliminary data.</text>
</comment>
<keyword evidence="3" id="KW-1185">Reference proteome</keyword>
<evidence type="ECO:0000313" key="2">
    <source>
        <dbReference type="EMBL" id="GIJ22915.1"/>
    </source>
</evidence>
<dbReference type="Proteomes" id="UP000643165">
    <property type="component" value="Unassembled WGS sequence"/>
</dbReference>
<protein>
    <submittedName>
        <fullName evidence="2">Uncharacterized protein</fullName>
    </submittedName>
</protein>
<organism evidence="2 3">
    <name type="scientific">Micromonospora lutea</name>
    <dbReference type="NCBI Taxonomy" id="419825"/>
    <lineage>
        <taxon>Bacteria</taxon>
        <taxon>Bacillati</taxon>
        <taxon>Actinomycetota</taxon>
        <taxon>Actinomycetes</taxon>
        <taxon>Micromonosporales</taxon>
        <taxon>Micromonosporaceae</taxon>
        <taxon>Micromonospora</taxon>
    </lineage>
</organism>
<name>A0ABQ4IYC2_9ACTN</name>
<sequence>MPSNWRQAVPAAGGKKKYPKGQRGFEIYRDGQLDGIKVHGGHPALSPGLPGACGTGQPDHRR</sequence>
<gene>
    <name evidence="2" type="ORF">Vlu01_35390</name>
</gene>
<feature type="region of interest" description="Disordered" evidence="1">
    <location>
        <begin position="40"/>
        <end position="62"/>
    </location>
</feature>